<comment type="caution">
    <text evidence="3">The sequence shown here is derived from an EMBL/GenBank/DDBJ whole genome shotgun (WGS) entry which is preliminary data.</text>
</comment>
<dbReference type="EMBL" id="BBYQ01000030">
    <property type="protein sequence ID" value="GAP28209.1"/>
    <property type="molecule type" value="Genomic_DNA"/>
</dbReference>
<feature type="domain" description="Glycosyl transferase family 28 C-terminal" evidence="2">
    <location>
        <begin position="170"/>
        <end position="311"/>
    </location>
</feature>
<dbReference type="AlphaFoldDB" id="A0ABC9YRZ7"/>
<evidence type="ECO:0000313" key="4">
    <source>
        <dbReference type="Proteomes" id="UP000037179"/>
    </source>
</evidence>
<dbReference type="Pfam" id="PF04101">
    <property type="entry name" value="Glyco_tran_28_C"/>
    <property type="match status" value="1"/>
</dbReference>
<organism evidence="3 4">
    <name type="scientific">Nocardia seriolae</name>
    <dbReference type="NCBI Taxonomy" id="37332"/>
    <lineage>
        <taxon>Bacteria</taxon>
        <taxon>Bacillati</taxon>
        <taxon>Actinomycetota</taxon>
        <taxon>Actinomycetes</taxon>
        <taxon>Mycobacteriales</taxon>
        <taxon>Nocardiaceae</taxon>
        <taxon>Nocardia</taxon>
    </lineage>
</organism>
<dbReference type="GO" id="GO:0016740">
    <property type="term" value="F:transferase activity"/>
    <property type="evidence" value="ECO:0007669"/>
    <property type="project" value="UniProtKB-KW"/>
</dbReference>
<keyword evidence="4" id="KW-1185">Reference proteome</keyword>
<evidence type="ECO:0000313" key="3">
    <source>
        <dbReference type="EMBL" id="GAP28209.1"/>
    </source>
</evidence>
<evidence type="ECO:0000256" key="1">
    <source>
        <dbReference type="ARBA" id="ARBA00022679"/>
    </source>
</evidence>
<dbReference type="PANTHER" id="PTHR21015">
    <property type="entry name" value="UDP-N-ACETYLGLUCOSAMINE--N-ACETYLMURAMYL-(PENTAPEPTIDE) PYROPHOSPHORYL-UNDECAPRENOL N-ACETYLGLUCOSAMINE TRANSFERASE 1"/>
    <property type="match status" value="1"/>
</dbReference>
<protein>
    <submittedName>
        <fullName evidence="3">Glycosyltransferase</fullName>
    </submittedName>
</protein>
<dbReference type="SUPFAM" id="SSF53756">
    <property type="entry name" value="UDP-Glycosyltransferase/glycogen phosphorylase"/>
    <property type="match status" value="1"/>
</dbReference>
<dbReference type="Proteomes" id="UP000037179">
    <property type="component" value="Unassembled WGS sequence"/>
</dbReference>
<reference evidence="4" key="1">
    <citation type="submission" date="2015-07" db="EMBL/GenBank/DDBJ databases">
        <title>Nocardia seriolae U-1 whole genome shotgun sequence.</title>
        <authorList>
            <person name="Imajoh M."/>
            <person name="Fukumoto Y."/>
            <person name="Sukeda M."/>
            <person name="Yamane J."/>
            <person name="Yamasaki K."/>
            <person name="Shimizu M."/>
            <person name="Ohnishi K."/>
            <person name="Oshima S."/>
        </authorList>
    </citation>
    <scope>NUCLEOTIDE SEQUENCE [LARGE SCALE GENOMIC DNA]</scope>
    <source>
        <strain evidence="4">U-1</strain>
    </source>
</reference>
<reference evidence="3 4" key="2">
    <citation type="journal article" date="2016" name="Genome Announc.">
        <title>Draft Genome Sequence of Erythromycin- and Oxytetracycline-Sensitive Nocardia seriolae Strain U-1 (NBRC 110359).</title>
        <authorList>
            <person name="Imajoh M."/>
            <person name="Sukeda M."/>
            <person name="Shimizu M."/>
            <person name="Yamane J."/>
            <person name="Ohnishi K."/>
            <person name="Oshima S."/>
        </authorList>
    </citation>
    <scope>NUCLEOTIDE SEQUENCE [LARGE SCALE GENOMIC DNA]</scope>
    <source>
        <strain evidence="3 4">U-1</strain>
    </source>
</reference>
<dbReference type="RefSeq" id="WP_052086251.1">
    <property type="nucleotide sequence ID" value="NZ_BAAARX010000002.1"/>
</dbReference>
<accession>A0ABC9YRZ7</accession>
<keyword evidence="1" id="KW-0808">Transferase</keyword>
<gene>
    <name evidence="3" type="ORF">NSK11_contig00030-0038</name>
</gene>
<dbReference type="Gene3D" id="3.40.50.2000">
    <property type="entry name" value="Glycogen Phosphorylase B"/>
    <property type="match status" value="1"/>
</dbReference>
<dbReference type="PANTHER" id="PTHR21015:SF22">
    <property type="entry name" value="GLYCOSYLTRANSFERASE"/>
    <property type="match status" value="1"/>
</dbReference>
<dbReference type="InterPro" id="IPR007235">
    <property type="entry name" value="Glyco_trans_28_C"/>
</dbReference>
<dbReference type="GeneID" id="93374698"/>
<evidence type="ECO:0000259" key="2">
    <source>
        <dbReference type="Pfam" id="PF04101"/>
    </source>
</evidence>
<name>A0ABC9YRZ7_9NOCA</name>
<sequence>MATAVVPPGVAAKLADLTGGSLVTNFMVFADLIAERHYDLVIADEAWDIDHFLHENPELKTFAYAWLTDFVGWLLQPDGGAHEAALTADYNLEMITQRARYRRLRDRSLFIGDPDDIVPDRLGPGLPRIRDWTENHFEFTGYITGFDPAGLRRAQLHAEFGYAPGEKICLVTAGGSGVGQHLLRRVLDAVPLVRHLDPDVRFVVVAGPRIDRADMPRPDGVQIHGFLPDPHRRLAACDAAIVQGGLTTCMELTAQQIPFLYVPLRHHFEQQRHVRHRLDRHRAGHHLDYAVATDPAALAEALRKQLTRHPDYLPVPADGADKAAAMLAELL</sequence>
<proteinExistence type="predicted"/>